<proteinExistence type="predicted"/>
<dbReference type="EC" id="3.1.-.-" evidence="7"/>
<feature type="domain" description="TRAM" evidence="6">
    <location>
        <begin position="281"/>
        <end position="342"/>
    </location>
</feature>
<sequence>MENKVLSVLKVFVIILFTISGVSLGYIFSDYYKLPYNNNIIAILGGFAGILVGALIAIYLAKFLRWFLPTIDQLFSNFSIPDLLIFFFGVFVGASISLLFFPFLQLIPVVGEYLKALLIIVFSLLGAYISGKKRDEIKKILTPIKSDKKSVYKHYIIDTSAIIDGRINEFLQTGILEGIIVIPGVVLSELQKIADSTDYLKRARGRRGLDTLDTVKESKIIPIEVVETKKALLSVDEVLVEIARQFKGILITNDYNLTRIGRLKGIKVLNLSELSYALRLQVLPGEDLNVAIIREGKEQAQGIGYLDDGTMIVVEDGKKYLGRSIEVTVSSILQTSSGKMIFAKPK</sequence>
<keyword evidence="2" id="KW-0540">Nuclease</keyword>
<dbReference type="PANTHER" id="PTHR11603">
    <property type="entry name" value="AAA FAMILY ATPASE"/>
    <property type="match status" value="1"/>
</dbReference>
<evidence type="ECO:0000256" key="1">
    <source>
        <dbReference type="ARBA" id="ARBA00001946"/>
    </source>
</evidence>
<dbReference type="EMBL" id="QLTW01000029">
    <property type="protein sequence ID" value="MBT9144885.1"/>
    <property type="molecule type" value="Genomic_DNA"/>
</dbReference>
<dbReference type="Pfam" id="PF01850">
    <property type="entry name" value="PIN"/>
    <property type="match status" value="1"/>
</dbReference>
<comment type="caution">
    <text evidence="7">The sequence shown here is derived from an EMBL/GenBank/DDBJ whole genome shotgun (WGS) entry which is preliminary data.</text>
</comment>
<dbReference type="PANTHER" id="PTHR11603:SF147">
    <property type="entry name" value="MEMBRANE PROTEIN"/>
    <property type="match status" value="1"/>
</dbReference>
<evidence type="ECO:0000256" key="5">
    <source>
        <dbReference type="SAM" id="Phobius"/>
    </source>
</evidence>
<name>A0A9E2F609_PSYF1</name>
<organism evidence="7 8">
    <name type="scientific">Psychracetigena formicireducens</name>
    <dbReference type="NCBI Taxonomy" id="2986056"/>
    <lineage>
        <taxon>Bacteria</taxon>
        <taxon>Bacillati</taxon>
        <taxon>Candidatus Lithacetigenota</taxon>
        <taxon>Candidatus Psychracetigena</taxon>
    </lineage>
</organism>
<dbReference type="GO" id="GO:0004518">
    <property type="term" value="F:nuclease activity"/>
    <property type="evidence" value="ECO:0007669"/>
    <property type="project" value="UniProtKB-KW"/>
</dbReference>
<evidence type="ECO:0000313" key="7">
    <source>
        <dbReference type="EMBL" id="MBT9144885.1"/>
    </source>
</evidence>
<keyword evidence="5" id="KW-0812">Transmembrane</keyword>
<gene>
    <name evidence="7" type="primary">yacL</name>
    <name evidence="7" type="ORF">DDT42_00741</name>
</gene>
<dbReference type="InterPro" id="IPR002716">
    <property type="entry name" value="PIN_dom"/>
</dbReference>
<dbReference type="InterPro" id="IPR052041">
    <property type="entry name" value="Nucleic_acid_metab_PIN/TRAM"/>
</dbReference>
<dbReference type="PROSITE" id="PS50926">
    <property type="entry name" value="TRAM"/>
    <property type="match status" value="1"/>
</dbReference>
<dbReference type="CDD" id="cd09877">
    <property type="entry name" value="PIN_YacL-like"/>
    <property type="match status" value="1"/>
</dbReference>
<evidence type="ECO:0000256" key="4">
    <source>
        <dbReference type="ARBA" id="ARBA00022842"/>
    </source>
</evidence>
<feature type="transmembrane region" description="Helical" evidence="5">
    <location>
        <begin position="113"/>
        <end position="131"/>
    </location>
</feature>
<dbReference type="InterPro" id="IPR029060">
    <property type="entry name" value="PIN-like_dom_sf"/>
</dbReference>
<feature type="transmembrane region" description="Helical" evidence="5">
    <location>
        <begin position="7"/>
        <end position="28"/>
    </location>
</feature>
<keyword evidence="3 7" id="KW-0378">Hydrolase</keyword>
<keyword evidence="4" id="KW-0460">Magnesium</keyword>
<evidence type="ECO:0000256" key="3">
    <source>
        <dbReference type="ARBA" id="ARBA00022801"/>
    </source>
</evidence>
<evidence type="ECO:0000256" key="2">
    <source>
        <dbReference type="ARBA" id="ARBA00022722"/>
    </source>
</evidence>
<dbReference type="SMART" id="SM00670">
    <property type="entry name" value="PINc"/>
    <property type="match status" value="1"/>
</dbReference>
<accession>A0A9E2F609</accession>
<comment type="cofactor">
    <cofactor evidence="1">
        <name>Mg(2+)</name>
        <dbReference type="ChEBI" id="CHEBI:18420"/>
    </cofactor>
</comment>
<feature type="transmembrane region" description="Helical" evidence="5">
    <location>
        <begin position="40"/>
        <end position="62"/>
    </location>
</feature>
<dbReference type="Proteomes" id="UP000811545">
    <property type="component" value="Unassembled WGS sequence"/>
</dbReference>
<evidence type="ECO:0000313" key="8">
    <source>
        <dbReference type="Proteomes" id="UP000811545"/>
    </source>
</evidence>
<dbReference type="InterPro" id="IPR002792">
    <property type="entry name" value="TRAM_dom"/>
</dbReference>
<evidence type="ECO:0000259" key="6">
    <source>
        <dbReference type="PROSITE" id="PS50926"/>
    </source>
</evidence>
<dbReference type="Gene3D" id="3.40.50.1010">
    <property type="entry name" value="5'-nuclease"/>
    <property type="match status" value="1"/>
</dbReference>
<reference evidence="7 8" key="1">
    <citation type="journal article" date="2021" name="bioRxiv">
        <title>Unique metabolic strategies in Hadean analogues reveal hints for primordial physiology.</title>
        <authorList>
            <person name="Nobu M.K."/>
            <person name="Nakai R."/>
            <person name="Tamazawa S."/>
            <person name="Mori H."/>
            <person name="Toyoda A."/>
            <person name="Ijiri A."/>
            <person name="Suzuki S."/>
            <person name="Kurokawa K."/>
            <person name="Kamagata Y."/>
            <person name="Tamaki H."/>
        </authorList>
    </citation>
    <scope>NUCLEOTIDE SEQUENCE [LARGE SCALE GENOMIC DNA]</scope>
    <source>
        <strain evidence="7">BS525</strain>
    </source>
</reference>
<keyword evidence="5" id="KW-0472">Membrane</keyword>
<dbReference type="GO" id="GO:0016787">
    <property type="term" value="F:hydrolase activity"/>
    <property type="evidence" value="ECO:0007669"/>
    <property type="project" value="UniProtKB-KW"/>
</dbReference>
<keyword evidence="5" id="KW-1133">Transmembrane helix</keyword>
<protein>
    <submittedName>
        <fullName evidence="7">PIN and TRAM-domain containing protein YacL</fullName>
        <ecNumber evidence="7">3.1.-.-</ecNumber>
    </submittedName>
</protein>
<dbReference type="SUPFAM" id="SSF88723">
    <property type="entry name" value="PIN domain-like"/>
    <property type="match status" value="1"/>
</dbReference>
<feature type="transmembrane region" description="Helical" evidence="5">
    <location>
        <begin position="83"/>
        <end position="107"/>
    </location>
</feature>
<dbReference type="AlphaFoldDB" id="A0A9E2F609"/>